<dbReference type="InterPro" id="IPR038670">
    <property type="entry name" value="HslJ-like_sf"/>
</dbReference>
<keyword evidence="1" id="KW-0732">Signal</keyword>
<feature type="domain" description="DUF306" evidence="2">
    <location>
        <begin position="29"/>
        <end position="139"/>
    </location>
</feature>
<evidence type="ECO:0000313" key="3">
    <source>
        <dbReference type="EMBL" id="MEE9653870.1"/>
    </source>
</evidence>
<feature type="signal peptide" evidence="1">
    <location>
        <begin position="1"/>
        <end position="20"/>
    </location>
</feature>
<dbReference type="AlphaFoldDB" id="A0A3N2SBS6"/>
<reference evidence="4 5" key="1">
    <citation type="submission" date="2018-10" db="EMBL/GenBank/DDBJ databases">
        <title>Horizontal transference of carbapenem resistance between Klebsiella pneumoniae and Kluyvera ascorbata during abdominal infection: a case report.</title>
        <authorList>
            <person name="Raro O.H.F."/>
            <person name="Lima-Morales D."/>
            <person name="Barth A.L."/>
            <person name="Paim T.G.S."/>
            <person name="Mott M.P."/>
            <person name="Riche C.V.W."/>
            <person name="Teixeira U.F."/>
            <person name="Waechter F."/>
            <person name="Dias C.A.G."/>
        </authorList>
    </citation>
    <scope>NUCLEOTIDE SEQUENCE [LARGE SCALE GENOMIC DNA]</scope>
    <source>
        <strain evidence="4 5">OT2</strain>
    </source>
</reference>
<dbReference type="PROSITE" id="PS51257">
    <property type="entry name" value="PROKAR_LIPOPROTEIN"/>
    <property type="match status" value="1"/>
</dbReference>
<dbReference type="Pfam" id="PF03724">
    <property type="entry name" value="META"/>
    <property type="match status" value="1"/>
</dbReference>
<reference evidence="3 6" key="2">
    <citation type="submission" date="2023-10" db="EMBL/GenBank/DDBJ databases">
        <title>Wastewater isolates of ESBL- and carbapenemase-producing Gram-negative bacteria from New Zealand.</title>
        <authorList>
            <person name="Straub C."/>
            <person name="Weaver L."/>
            <person name="Cornelius A."/>
            <person name="Mcgill E."/>
            <person name="Dyet K."/>
            <person name="White L."/>
            <person name="Pattis I."/>
        </authorList>
    </citation>
    <scope>NUCLEOTIDE SEQUENCE [LARGE SCALE GENOMIC DNA]</scope>
    <source>
        <strain evidence="3 6">ESBL09</strain>
    </source>
</reference>
<dbReference type="InterPro" id="IPR053147">
    <property type="entry name" value="Hsp_HslJ-like"/>
</dbReference>
<dbReference type="Proteomes" id="UP000268051">
    <property type="component" value="Unassembled WGS sequence"/>
</dbReference>
<dbReference type="PANTHER" id="PTHR35535:SF1">
    <property type="entry name" value="HEAT SHOCK PROTEIN HSLJ"/>
    <property type="match status" value="1"/>
</dbReference>
<dbReference type="NCBIfam" id="NF007766">
    <property type="entry name" value="PRK10449.1"/>
    <property type="match status" value="1"/>
</dbReference>
<dbReference type="RefSeq" id="WP_123650467.1">
    <property type="nucleotide sequence ID" value="NZ_CAXOJM010000008.1"/>
</dbReference>
<organism evidence="4 5">
    <name type="scientific">Kluyvera ascorbata</name>
    <dbReference type="NCBI Taxonomy" id="51288"/>
    <lineage>
        <taxon>Bacteria</taxon>
        <taxon>Pseudomonadati</taxon>
        <taxon>Pseudomonadota</taxon>
        <taxon>Gammaproteobacteria</taxon>
        <taxon>Enterobacterales</taxon>
        <taxon>Enterobacteriaceae</taxon>
        <taxon>Kluyvera</taxon>
    </lineage>
</organism>
<proteinExistence type="predicted"/>
<dbReference type="InterPro" id="IPR005184">
    <property type="entry name" value="DUF306_Meta_HslJ"/>
</dbReference>
<comment type="caution">
    <text evidence="4">The sequence shown here is derived from an EMBL/GenBank/DDBJ whole genome shotgun (WGS) entry which is preliminary data.</text>
</comment>
<evidence type="ECO:0000313" key="5">
    <source>
        <dbReference type="Proteomes" id="UP000268051"/>
    </source>
</evidence>
<dbReference type="Gene3D" id="2.40.128.270">
    <property type="match status" value="1"/>
</dbReference>
<sequence length="146" mass="15810">MKKVFFLLAAAALLSGCVYNSKMSTGGDQLQHHRFVLESVNGNTVNSNGAPLEVSFGEKQPLLNRIYLSGEMCNRFSGTAKISNGELKASDLAMTRKLCSDAQLNQLDATLSNMLRQGAQVDLTEHQLTLATADQTLTFKLADLVS</sequence>
<dbReference type="Proteomes" id="UP001331691">
    <property type="component" value="Unassembled WGS sequence"/>
</dbReference>
<keyword evidence="6" id="KW-1185">Reference proteome</keyword>
<evidence type="ECO:0000256" key="1">
    <source>
        <dbReference type="SAM" id="SignalP"/>
    </source>
</evidence>
<name>A0A3N2SBS6_9ENTR</name>
<dbReference type="GeneID" id="85162317"/>
<evidence type="ECO:0000259" key="2">
    <source>
        <dbReference type="Pfam" id="PF03724"/>
    </source>
</evidence>
<dbReference type="OrthoDB" id="5600341at2"/>
<dbReference type="EMBL" id="RHFN01000003">
    <property type="protein sequence ID" value="ROU17164.1"/>
    <property type="molecule type" value="Genomic_DNA"/>
</dbReference>
<evidence type="ECO:0000313" key="4">
    <source>
        <dbReference type="EMBL" id="ROU17164.1"/>
    </source>
</evidence>
<feature type="chain" id="PRO_5044596101" evidence="1">
    <location>
        <begin position="21"/>
        <end position="146"/>
    </location>
</feature>
<dbReference type="EMBL" id="JAZKKV010000001">
    <property type="protein sequence ID" value="MEE9653870.1"/>
    <property type="molecule type" value="Genomic_DNA"/>
</dbReference>
<keyword evidence="4" id="KW-0346">Stress response</keyword>
<evidence type="ECO:0000313" key="6">
    <source>
        <dbReference type="Proteomes" id="UP001331691"/>
    </source>
</evidence>
<protein>
    <submittedName>
        <fullName evidence="4">Heat shock protein HslJ</fullName>
    </submittedName>
</protein>
<gene>
    <name evidence="4" type="primary">hslJ</name>
    <name evidence="4" type="ORF">EB837_04425</name>
    <name evidence="3" type="ORF">V4836_06810</name>
</gene>
<dbReference type="PANTHER" id="PTHR35535">
    <property type="entry name" value="HEAT SHOCK PROTEIN HSLJ"/>
    <property type="match status" value="1"/>
</dbReference>
<accession>A0A3N2SBS6</accession>